<dbReference type="Pfam" id="PF10135">
    <property type="entry name" value="Rod-binding"/>
    <property type="match status" value="1"/>
</dbReference>
<dbReference type="NCBIfam" id="NF009431">
    <property type="entry name" value="PRK12790.1"/>
    <property type="match status" value="1"/>
</dbReference>
<comment type="caution">
    <text evidence="2">The sequence shown here is derived from an EMBL/GenBank/DDBJ whole genome shotgun (WGS) entry which is preliminary data.</text>
</comment>
<dbReference type="Proteomes" id="UP000263993">
    <property type="component" value="Unassembled WGS sequence"/>
</dbReference>
<dbReference type="AlphaFoldDB" id="A0A371BC72"/>
<evidence type="ECO:0000313" key="2">
    <source>
        <dbReference type="EMBL" id="RDV05186.1"/>
    </source>
</evidence>
<reference evidence="3" key="1">
    <citation type="submission" date="2018-08" db="EMBL/GenBank/DDBJ databases">
        <authorList>
            <person name="Kim S.-J."/>
            <person name="Jung G.-Y."/>
        </authorList>
    </citation>
    <scope>NUCLEOTIDE SEQUENCE [LARGE SCALE GENOMIC DNA]</scope>
    <source>
        <strain evidence="3">GY_H</strain>
    </source>
</reference>
<name>A0A371BC72_9BRAD</name>
<dbReference type="InterPro" id="IPR019301">
    <property type="entry name" value="Flagellar_prot_FlgJ_N"/>
</dbReference>
<accession>A0A371BC72</accession>
<evidence type="ECO:0000313" key="3">
    <source>
        <dbReference type="Proteomes" id="UP000263993"/>
    </source>
</evidence>
<sequence length="119" mass="12653">MSAGIGGISLPVPGQSATDLLKSQTGAVKGKSGYHFTPEQMKARAKKTSEDFEAVFLNNMFQQMFTGVQGEGPFGGAGATGVWRTFLTDEYAKNFAKAGGIGIAKQVYSTLLAQQEIRQ</sequence>
<keyword evidence="2" id="KW-0282">Flagellum</keyword>
<feature type="domain" description="Flagellar protein FlgJ N-terminal" evidence="1">
    <location>
        <begin position="62"/>
        <end position="108"/>
    </location>
</feature>
<organism evidence="2 3">
    <name type="scientific">Undibacter mobilis</name>
    <dbReference type="NCBI Taxonomy" id="2292256"/>
    <lineage>
        <taxon>Bacteria</taxon>
        <taxon>Pseudomonadati</taxon>
        <taxon>Pseudomonadota</taxon>
        <taxon>Alphaproteobacteria</taxon>
        <taxon>Hyphomicrobiales</taxon>
        <taxon>Nitrobacteraceae</taxon>
        <taxon>Undibacter</taxon>
    </lineage>
</organism>
<dbReference type="EMBL" id="QRGO01000001">
    <property type="protein sequence ID" value="RDV05186.1"/>
    <property type="molecule type" value="Genomic_DNA"/>
</dbReference>
<keyword evidence="3" id="KW-1185">Reference proteome</keyword>
<protein>
    <submittedName>
        <fullName evidence="2">Flagellar rod assembly protein FlgJ</fullName>
    </submittedName>
</protein>
<keyword evidence="2" id="KW-0969">Cilium</keyword>
<proteinExistence type="predicted"/>
<gene>
    <name evidence="2" type="ORF">DXH78_11785</name>
</gene>
<dbReference type="OrthoDB" id="7862954at2"/>
<dbReference type="RefSeq" id="WP_115517213.1">
    <property type="nucleotide sequence ID" value="NZ_QRGO01000001.1"/>
</dbReference>
<keyword evidence="2" id="KW-0966">Cell projection</keyword>
<evidence type="ECO:0000259" key="1">
    <source>
        <dbReference type="Pfam" id="PF10135"/>
    </source>
</evidence>